<sequence length="864" mass="93200">MSDGLIDPSKIFVPKVEAADLEAAAADIRKQGGNIAQNGQDIKSSWAGLASCYTAPEDEVLLAVVDPVAEKGDEVDGDLGEVASALETFAETARDLQAKLDIAKQDAQSFVDSVEGDDSWKLADFLGYPTEKMQEHNALLDRVATLTHRYQEAERECANRITALFKGGTTFIGGDPQGGTDPGNHEKIYGTEQPLTGQPAPWGEPQGSAHPFLDLAHGQKSTEFGDTLGIGQMIGVLGAGGLVGSKSEWKENLQTYWGDTLAQTASMVGQWNPETGARPDSLSESIDVGLTAWGNAAHGLVPWTEWEQRPGYVLGVGYENLKTVGTSVASGVALTFVPGGVFVGPMVTGGRVLRTLGKLGQQGNGPFTLDGGSVEYDPGGRDGSGTGNRLPDGSPGGGSTSRPLTEPPSDIDPDAGFDLSDIGDMNESLDELNDARSTPPRWQPDPAPAPDPDYTPDQDGDANAPPRPSPEAERPAETDADQQAEQDPSGPDLTAEEVDDSFAEIARRNEDVGDSMDTADEGRMAELDGEDPWSIEALEDPRGDVGGGSDPDEGTRVPVTPDGMEMSHYESGDGNEGSDGSEYGDASDGDGRAVPQPDHKPRLGGSEGSFGRDDTDGHTRDIEPPSGEDRPRPDPAEEPPLEETYLVRGEDRFRGFVGGHTGKIHRVGWMDENGYYYDDRGNVYVEEPDSLDALKKYQEIRRLEGDTTTISENTGIDKTVLDRVKQHLFFREHAVATDPGKHRVGLFSPTDDIASKWMSATENPLSGRALHQFRRLMIHEGVESALMEHGITYRSTHPDYYDSRSYPYAGPRNFGAHDLAPGEYGNMWAVTDRIGIRRPDFEINQDLSNLDRLIDHVLREIDDE</sequence>
<name>A0A4P6PZA4_9ACTN</name>
<dbReference type="KEGG" id="strr:EKD16_02075"/>
<dbReference type="Proteomes" id="UP000292235">
    <property type="component" value="Chromosome"/>
</dbReference>
<dbReference type="OrthoDB" id="3417170at2"/>
<feature type="region of interest" description="Disordered" evidence="1">
    <location>
        <begin position="359"/>
        <end position="643"/>
    </location>
</feature>
<evidence type="ECO:0000313" key="2">
    <source>
        <dbReference type="EMBL" id="QBI52231.1"/>
    </source>
</evidence>
<feature type="compositionally biased region" description="Basic and acidic residues" evidence="1">
    <location>
        <begin position="610"/>
        <end position="635"/>
    </location>
</feature>
<keyword evidence="3" id="KW-1185">Reference proteome</keyword>
<dbReference type="EMBL" id="CP036455">
    <property type="protein sequence ID" value="QBI52231.1"/>
    <property type="molecule type" value="Genomic_DNA"/>
</dbReference>
<evidence type="ECO:0000313" key="3">
    <source>
        <dbReference type="Proteomes" id="UP000292235"/>
    </source>
</evidence>
<dbReference type="RefSeq" id="WP_131096818.1">
    <property type="nucleotide sequence ID" value="NZ_CP036455.1"/>
</dbReference>
<organism evidence="2 3">
    <name type="scientific">Streptomonospora litoralis</name>
    <dbReference type="NCBI Taxonomy" id="2498135"/>
    <lineage>
        <taxon>Bacteria</taxon>
        <taxon>Bacillati</taxon>
        <taxon>Actinomycetota</taxon>
        <taxon>Actinomycetes</taxon>
        <taxon>Streptosporangiales</taxon>
        <taxon>Nocardiopsidaceae</taxon>
        <taxon>Streptomonospora</taxon>
    </lineage>
</organism>
<evidence type="ECO:0000256" key="1">
    <source>
        <dbReference type="SAM" id="MobiDB-lite"/>
    </source>
</evidence>
<feature type="compositionally biased region" description="Pro residues" evidence="1">
    <location>
        <begin position="441"/>
        <end position="453"/>
    </location>
</feature>
<gene>
    <name evidence="2" type="ORF">EKD16_02075</name>
</gene>
<proteinExistence type="predicted"/>
<dbReference type="AlphaFoldDB" id="A0A4P6PZA4"/>
<protein>
    <submittedName>
        <fullName evidence="2">Uncharacterized protein</fullName>
    </submittedName>
</protein>
<accession>A0A4P6PZA4</accession>
<reference evidence="2 3" key="1">
    <citation type="submission" date="2019-02" db="EMBL/GenBank/DDBJ databases">
        <authorList>
            <person name="Khodamoradi S."/>
            <person name="Hahnke R.L."/>
            <person name="Kaempfer P."/>
            <person name="Schumann P."/>
            <person name="Rohde M."/>
            <person name="Steinert M."/>
            <person name="Luzhetskyy A."/>
            <person name="Wink J."/>
            <person name="Ruckert C."/>
        </authorList>
    </citation>
    <scope>NUCLEOTIDE SEQUENCE [LARGE SCALE GENOMIC DNA]</scope>
    <source>
        <strain evidence="2 3">M2</strain>
    </source>
</reference>